<accession>A0A7J3SML7</accession>
<sequence>MKGAEKGEALRRAQLSLLSDPTLRFRHPYFWAPFVLYGDWR</sequence>
<gene>
    <name evidence="2" type="ORF">ENW83_06245</name>
</gene>
<protein>
    <submittedName>
        <fullName evidence="2">CHAT domain-containing protein</fullName>
    </submittedName>
</protein>
<comment type="caution">
    <text evidence="2">The sequence shown here is derived from an EMBL/GenBank/DDBJ whole genome shotgun (WGS) entry which is preliminary data.</text>
</comment>
<dbReference type="Pfam" id="PF12770">
    <property type="entry name" value="CHAT"/>
    <property type="match status" value="1"/>
</dbReference>
<proteinExistence type="predicted"/>
<evidence type="ECO:0000259" key="1">
    <source>
        <dbReference type="Pfam" id="PF12770"/>
    </source>
</evidence>
<dbReference type="EMBL" id="DTLS01000178">
    <property type="protein sequence ID" value="HGZ60777.1"/>
    <property type="molecule type" value="Genomic_DNA"/>
</dbReference>
<feature type="domain" description="CHAT" evidence="1">
    <location>
        <begin position="2"/>
        <end position="39"/>
    </location>
</feature>
<reference evidence="2" key="1">
    <citation type="journal article" date="2020" name="mSystems">
        <title>Genome- and Community-Level Interaction Insights into Carbon Utilization and Element Cycling Functions of Hydrothermarchaeota in Hydrothermal Sediment.</title>
        <authorList>
            <person name="Zhou Z."/>
            <person name="Liu Y."/>
            <person name="Xu W."/>
            <person name="Pan J."/>
            <person name="Luo Z.H."/>
            <person name="Li M."/>
        </authorList>
    </citation>
    <scope>NUCLEOTIDE SEQUENCE [LARGE SCALE GENOMIC DNA]</scope>
    <source>
        <strain evidence="2">SpSt-885</strain>
    </source>
</reference>
<dbReference type="AlphaFoldDB" id="A0A7J3SML7"/>
<evidence type="ECO:0000313" key="2">
    <source>
        <dbReference type="EMBL" id="HGZ60777.1"/>
    </source>
</evidence>
<dbReference type="InterPro" id="IPR024983">
    <property type="entry name" value="CHAT_dom"/>
</dbReference>
<name>A0A7J3SML7_9CREN</name>
<organism evidence="2">
    <name type="scientific">Fervidicoccus fontis</name>
    <dbReference type="NCBI Taxonomy" id="683846"/>
    <lineage>
        <taxon>Archaea</taxon>
        <taxon>Thermoproteota</taxon>
        <taxon>Thermoprotei</taxon>
        <taxon>Fervidicoccales</taxon>
        <taxon>Fervidicoccaceae</taxon>
        <taxon>Fervidicoccus</taxon>
    </lineage>
</organism>